<feature type="region of interest" description="Disordered" evidence="1">
    <location>
        <begin position="1395"/>
        <end position="1420"/>
    </location>
</feature>
<feature type="compositionally biased region" description="Polar residues" evidence="1">
    <location>
        <begin position="827"/>
        <end position="838"/>
    </location>
</feature>
<dbReference type="EMBL" id="GG662712">
    <property type="protein sequence ID" value="EAR94601.2"/>
    <property type="molecule type" value="Genomic_DNA"/>
</dbReference>
<feature type="region of interest" description="Disordered" evidence="1">
    <location>
        <begin position="1314"/>
        <end position="1337"/>
    </location>
</feature>
<feature type="region of interest" description="Disordered" evidence="1">
    <location>
        <begin position="561"/>
        <end position="596"/>
    </location>
</feature>
<feature type="region of interest" description="Disordered" evidence="1">
    <location>
        <begin position="399"/>
        <end position="418"/>
    </location>
</feature>
<dbReference type="HOGENOM" id="CLU_231128_0_0_1"/>
<feature type="compositionally biased region" description="Low complexity" evidence="1">
    <location>
        <begin position="564"/>
        <end position="573"/>
    </location>
</feature>
<accession>Q23DC9</accession>
<evidence type="ECO:0000313" key="3">
    <source>
        <dbReference type="Proteomes" id="UP000009168"/>
    </source>
</evidence>
<feature type="compositionally biased region" description="Polar residues" evidence="1">
    <location>
        <begin position="1314"/>
        <end position="1332"/>
    </location>
</feature>
<keyword evidence="3" id="KW-1185">Reference proteome</keyword>
<feature type="compositionally biased region" description="Polar residues" evidence="1">
    <location>
        <begin position="1064"/>
        <end position="1074"/>
    </location>
</feature>
<organism evidence="2 3">
    <name type="scientific">Tetrahymena thermophila (strain SB210)</name>
    <dbReference type="NCBI Taxonomy" id="312017"/>
    <lineage>
        <taxon>Eukaryota</taxon>
        <taxon>Sar</taxon>
        <taxon>Alveolata</taxon>
        <taxon>Ciliophora</taxon>
        <taxon>Intramacronucleata</taxon>
        <taxon>Oligohymenophorea</taxon>
        <taxon>Hymenostomatida</taxon>
        <taxon>Tetrahymenina</taxon>
        <taxon>Tetrahymenidae</taxon>
        <taxon>Tetrahymena</taxon>
    </lineage>
</organism>
<feature type="compositionally biased region" description="Basic and acidic residues" evidence="1">
    <location>
        <begin position="403"/>
        <end position="418"/>
    </location>
</feature>
<feature type="region of interest" description="Disordered" evidence="1">
    <location>
        <begin position="751"/>
        <end position="784"/>
    </location>
</feature>
<dbReference type="GeneID" id="7833439"/>
<feature type="region of interest" description="Disordered" evidence="1">
    <location>
        <begin position="1220"/>
        <end position="1268"/>
    </location>
</feature>
<feature type="compositionally biased region" description="Polar residues" evidence="1">
    <location>
        <begin position="1220"/>
        <end position="1239"/>
    </location>
</feature>
<dbReference type="Proteomes" id="UP000009168">
    <property type="component" value="Unassembled WGS sequence"/>
</dbReference>
<dbReference type="InParanoid" id="Q23DC9"/>
<dbReference type="RefSeq" id="XP_001014757.2">
    <property type="nucleotide sequence ID" value="XM_001014757.3"/>
</dbReference>
<evidence type="ECO:0000256" key="1">
    <source>
        <dbReference type="SAM" id="MobiDB-lite"/>
    </source>
</evidence>
<feature type="region of interest" description="Disordered" evidence="1">
    <location>
        <begin position="812"/>
        <end position="839"/>
    </location>
</feature>
<feature type="compositionally biased region" description="Low complexity" evidence="1">
    <location>
        <begin position="1080"/>
        <end position="1099"/>
    </location>
</feature>
<feature type="region of interest" description="Disordered" evidence="1">
    <location>
        <begin position="1064"/>
        <end position="1114"/>
    </location>
</feature>
<feature type="compositionally biased region" description="Polar residues" evidence="1">
    <location>
        <begin position="1100"/>
        <end position="1114"/>
    </location>
</feature>
<evidence type="ECO:0000313" key="2">
    <source>
        <dbReference type="EMBL" id="EAR94601.2"/>
    </source>
</evidence>
<proteinExistence type="predicted"/>
<feature type="compositionally biased region" description="Low complexity" evidence="1">
    <location>
        <begin position="950"/>
        <end position="971"/>
    </location>
</feature>
<sequence length="2242" mass="260447">MNRFNEDVEDHQNIEFDENSDQKSFQFYDGVNQNFNLVDESDLQLQDDIIHLNEQHLKDKEKQNFETKNKCQENCVYNRKHLQKLVEESLKEKYERYFFFYFAKPINEILSNSPVHHVVLFKEYLFIDDNTEYAKRFYFEHETKQRIEQLANFYKKVYPPIRPNYFGCLKAFNDIIQQNKYNLDELYYKQVKNKQVSSSDCNNFKQDELHLENNGSIYGYQLDIQSDSNFTESQLHKENINQSSSNNLNSFQNEQCDNIQNEQGQNKIQSQIKTNQQQKNNERNQINLNQQRNNFQMLSLPKKLHQENQNDSLIDQSNQSLSSNLVQLEEEDAKTDNQVKGKNYQGIPQIDQKEQQCFINNYNTESYKKMKNESPDDRVKFNQLNQIQFSGQCQVRELANSQNKKESNQHQDKKIDNKNRANYNYFKNNENIPTHQQNIQKTEEEKDNIQFNNSHSQCDEQDDFEDMLNILHSQNLKKFENIQNIEFEGQNDFSLHSNEFMDQDNFGFGNQSDGIYCDNQKFYQKYLDKQNDNLQTQNDQLFAQENYEHEQREQFYQDLKQIDKSSQQSQSDIEQQDNDEDYLSSQRSEEDQNHNNIFGENSFMKQLNEYEIENSFETDTFDVYNPQFSSDQRQKSPSYQLQQEEKNLFKQVSDLQDIDDLMERYAIGEEGQEFVCRCAEFAQNKQNNSNKLFEEQEKGYFQRIENTKEQRNFLKQDCNSHRSKNSDNSNINLQQLVGQIDNGQIKKAASTSLSKLKNHSSTPSNQNNNPSCSSMKSSQHQQQLQPEDYQFQLLQQSLQQQIQQQQTYIQQNNGQQKQKSPVKKQQFSEQQKQITDSSPAEKLYEKDYVQLSPILAQKSQNFNEMLQVQIQNQMMIKQKLEKQKGDNLNNKIIEQNQQYFSNYDLKIDANSQYKQNQLLQQSQTSKLLINQLQQSYSNKNIQNPNVSLTNSKNMNSNNISNSNNNNNSKIDQNSQIYQSNMQFQQQQTKPFYNNTQKKLASQLVFQNNLLNQQNQSSNQQQKFFKQNNELSMNSNQQQNASLQQGINSQGIDSSPSIVASIIKQGQKSNEAGNTKKSQKKLNQNEQQNQSCQNNFQQSSKTKINSNNQPQNNFHISPLQSLHQISGASNSQQQVINQSKNNLQNKSNNFSQHNIKNNLSKGHNPSPQQQLNILALNQQNFNEKSQSYKAYNQISSQYSNNQSKLDLKNTTSSLIASATPSQKGLSNQYQNQLVTSQPNPSSSSKSRAKMHGKEQRNINQNNHGSCSLSNIKKQNASNQLECQTLCLQTNSLTKSHHIPSQTEQFQQDNVQQFQSPSDLNNLTHSKNNPSNQMAGEKKNNEQSLIIFGSQHQKIEQQHYQYTSPPQKRQYDNKSMSLLGANNKQINKSISHSTNFFQKDEGGVRNSQAQQSTIKMRDSSKKNSDIMQVIGSTIANESNQNIALIKQASKENITQKSDQNNKIQNSILASNQNNKLRALNIEVQRRISLKHQIIKENNLFIGTHKNVSIDRDSIPSTSQDGQIQSRFDQFNISRKQNSMKMNQKRFPHLNNSVGDPSSIDKKQDISNVVSILDSNREMQYSNNPHHNQIVQQLLALNQINPPIADQGFKKSSQNFLHAASKNSNQNIIESATKLAANVYSQSSHKNIKNIQNHIINSGSSQVANQYNYSRSFVQTTNNNPTTNLNQCLTSQQNSRINSQEKVFSRLNKNKSLDENLKKKNSQSNILNQSNAQQIDSNSTAQRQQQFNSLSNSLPNKKLKQHYYPLSNTTSQYQGHAQAASHPIFMSPQFKNQNNTFQNSDQFQLDNSNAFNRAATQNTAQTVSYCNQKQNQQLFDTDSTQISQMTLQHKNRTKQNIIPFNSQISSSLQQSLQSSYQFKQTAQNSQNQFDEILMIDNPISSPRFKKIKSIDKIFNQHEQLQQNINENVSPSKSSTPSQSNTSNQQYIATFSNLNEKEKQSSGNKNNIKQSQKKQHFHYNNTANLNLKKNNFLKQQEALRNSQQQQFSIGDGLSQNSSYGFLTSRSMKKSLKEGQASQKIQVQESPYNMDNIKETSKSLQQQQQQPQLNYILNNQNNFKQNNNNLIKAKQYQYNQKQLLNQIENYEDGQASSRQESINNIIEPNKFFTQNVQGNTEFRNQDQEYGQLLIQQQVQQQQQNQNSNQVIINLQIQQYPSAYISQSQFQGSQMNVRNQQQMSILNQNIDFNQHNTHPNQYQQQISENYSKIKNDLKQNALDIIKTQKRKK</sequence>
<feature type="compositionally biased region" description="Polar residues" evidence="1">
    <location>
        <begin position="775"/>
        <end position="784"/>
    </location>
</feature>
<feature type="compositionally biased region" description="Polar residues" evidence="1">
    <location>
        <begin position="940"/>
        <end position="949"/>
    </location>
</feature>
<feature type="compositionally biased region" description="Low complexity" evidence="1">
    <location>
        <begin position="812"/>
        <end position="825"/>
    </location>
</feature>
<feature type="compositionally biased region" description="Polar residues" evidence="1">
    <location>
        <begin position="1256"/>
        <end position="1268"/>
    </location>
</feature>
<feature type="region of interest" description="Disordered" evidence="1">
    <location>
        <begin position="1714"/>
        <end position="1753"/>
    </location>
</feature>
<feature type="region of interest" description="Disordered" evidence="1">
    <location>
        <begin position="1142"/>
        <end position="1167"/>
    </location>
</feature>
<reference evidence="3" key="1">
    <citation type="journal article" date="2006" name="PLoS Biol.">
        <title>Macronuclear genome sequence of the ciliate Tetrahymena thermophila, a model eukaryote.</title>
        <authorList>
            <person name="Eisen J.A."/>
            <person name="Coyne R.S."/>
            <person name="Wu M."/>
            <person name="Wu D."/>
            <person name="Thiagarajan M."/>
            <person name="Wortman J.R."/>
            <person name="Badger J.H."/>
            <person name="Ren Q."/>
            <person name="Amedeo P."/>
            <person name="Jones K.M."/>
            <person name="Tallon L.J."/>
            <person name="Delcher A.L."/>
            <person name="Salzberg S.L."/>
            <person name="Silva J.C."/>
            <person name="Haas B.J."/>
            <person name="Majoros W.H."/>
            <person name="Farzad M."/>
            <person name="Carlton J.M."/>
            <person name="Smith R.K. Jr."/>
            <person name="Garg J."/>
            <person name="Pearlman R.E."/>
            <person name="Karrer K.M."/>
            <person name="Sun L."/>
            <person name="Manning G."/>
            <person name="Elde N.C."/>
            <person name="Turkewitz A.P."/>
            <person name="Asai D.J."/>
            <person name="Wilkes D.E."/>
            <person name="Wang Y."/>
            <person name="Cai H."/>
            <person name="Collins K."/>
            <person name="Stewart B.A."/>
            <person name="Lee S.R."/>
            <person name="Wilamowska K."/>
            <person name="Weinberg Z."/>
            <person name="Ruzzo W.L."/>
            <person name="Wloga D."/>
            <person name="Gaertig J."/>
            <person name="Frankel J."/>
            <person name="Tsao C.-C."/>
            <person name="Gorovsky M.A."/>
            <person name="Keeling P.J."/>
            <person name="Waller R.F."/>
            <person name="Patron N.J."/>
            <person name="Cherry J.M."/>
            <person name="Stover N.A."/>
            <person name="Krieger C.J."/>
            <person name="del Toro C."/>
            <person name="Ryder H.F."/>
            <person name="Williamson S.C."/>
            <person name="Barbeau R.A."/>
            <person name="Hamilton E.P."/>
            <person name="Orias E."/>
        </authorList>
    </citation>
    <scope>NUCLEOTIDE SEQUENCE [LARGE SCALE GENOMIC DNA]</scope>
    <source>
        <strain evidence="3">SB210</strain>
    </source>
</reference>
<dbReference type="KEGG" id="tet:TTHERM_00047620"/>
<dbReference type="STRING" id="312017.Q23DC9"/>
<gene>
    <name evidence="2" type="ORF">TTHERM_00047620</name>
</gene>
<feature type="compositionally biased region" description="Low complexity" evidence="1">
    <location>
        <begin position="751"/>
        <end position="774"/>
    </location>
</feature>
<feature type="compositionally biased region" description="Polar residues" evidence="1">
    <location>
        <begin position="1719"/>
        <end position="1752"/>
    </location>
</feature>
<feature type="region of interest" description="Disordered" evidence="1">
    <location>
        <begin position="940"/>
        <end position="971"/>
    </location>
</feature>
<name>Q23DC9_TETTS</name>
<protein>
    <submittedName>
        <fullName evidence="2">Uncharacterized protein</fullName>
    </submittedName>
</protein>
<feature type="compositionally biased region" description="Polar residues" evidence="1">
    <location>
        <begin position="1403"/>
        <end position="1412"/>
    </location>
</feature>
<feature type="compositionally biased region" description="Polar residues" evidence="1">
    <location>
        <begin position="1149"/>
        <end position="1166"/>
    </location>
</feature>